<evidence type="ECO:0000259" key="1">
    <source>
        <dbReference type="PROSITE" id="PS50943"/>
    </source>
</evidence>
<protein>
    <recommendedName>
        <fullName evidence="1">HTH cro/C1-type domain-containing protein</fullName>
    </recommendedName>
</protein>
<feature type="domain" description="HTH cro/C1-type" evidence="1">
    <location>
        <begin position="33"/>
        <end position="87"/>
    </location>
</feature>
<evidence type="ECO:0000313" key="2">
    <source>
        <dbReference type="EMBL" id="GGL06174.1"/>
    </source>
</evidence>
<dbReference type="Pfam" id="PF01381">
    <property type="entry name" value="HTH_3"/>
    <property type="match status" value="1"/>
</dbReference>
<dbReference type="SMART" id="SM00530">
    <property type="entry name" value="HTH_XRE"/>
    <property type="match status" value="1"/>
</dbReference>
<dbReference type="RefSeq" id="WP_189081322.1">
    <property type="nucleotide sequence ID" value="NZ_BMMX01000025.1"/>
</dbReference>
<dbReference type="EMBL" id="BMMX01000025">
    <property type="protein sequence ID" value="GGL06174.1"/>
    <property type="molecule type" value="Genomic_DNA"/>
</dbReference>
<name>A0A8J3C2L0_9ACTN</name>
<dbReference type="Proteomes" id="UP000656042">
    <property type="component" value="Unassembled WGS sequence"/>
</dbReference>
<proteinExistence type="predicted"/>
<dbReference type="AlphaFoldDB" id="A0A8J3C2L0"/>
<dbReference type="PROSITE" id="PS50943">
    <property type="entry name" value="HTH_CROC1"/>
    <property type="match status" value="1"/>
</dbReference>
<gene>
    <name evidence="2" type="ORF">GCM10012284_45570</name>
</gene>
<dbReference type="SUPFAM" id="SSF47413">
    <property type="entry name" value="lambda repressor-like DNA-binding domains"/>
    <property type="match status" value="1"/>
</dbReference>
<sequence>MKGYHTKWTVPDEHRESPEYVEAGTRIALGQAVYDRRTVLGISQAELATRAGTTQTVISRLEGGAVTPTLPLLHRLASALEGELDLKITGTSLRAEFPLAS</sequence>
<comment type="caution">
    <text evidence="2">The sequence shown here is derived from an EMBL/GenBank/DDBJ whole genome shotgun (WGS) entry which is preliminary data.</text>
</comment>
<dbReference type="InterPro" id="IPR001387">
    <property type="entry name" value="Cro/C1-type_HTH"/>
</dbReference>
<organism evidence="2 3">
    <name type="scientific">Mangrovihabitans endophyticus</name>
    <dbReference type="NCBI Taxonomy" id="1751298"/>
    <lineage>
        <taxon>Bacteria</taxon>
        <taxon>Bacillati</taxon>
        <taxon>Actinomycetota</taxon>
        <taxon>Actinomycetes</taxon>
        <taxon>Micromonosporales</taxon>
        <taxon>Micromonosporaceae</taxon>
        <taxon>Mangrovihabitans</taxon>
    </lineage>
</organism>
<keyword evidence="3" id="KW-1185">Reference proteome</keyword>
<evidence type="ECO:0000313" key="3">
    <source>
        <dbReference type="Proteomes" id="UP000656042"/>
    </source>
</evidence>
<reference evidence="2" key="2">
    <citation type="submission" date="2020-09" db="EMBL/GenBank/DDBJ databases">
        <authorList>
            <person name="Sun Q."/>
            <person name="Zhou Y."/>
        </authorList>
    </citation>
    <scope>NUCLEOTIDE SEQUENCE</scope>
    <source>
        <strain evidence="2">CGMCC 4.7299</strain>
    </source>
</reference>
<dbReference type="Gene3D" id="1.10.260.40">
    <property type="entry name" value="lambda repressor-like DNA-binding domains"/>
    <property type="match status" value="1"/>
</dbReference>
<dbReference type="CDD" id="cd00093">
    <property type="entry name" value="HTH_XRE"/>
    <property type="match status" value="1"/>
</dbReference>
<dbReference type="InterPro" id="IPR010982">
    <property type="entry name" value="Lambda_DNA-bd_dom_sf"/>
</dbReference>
<reference evidence="2" key="1">
    <citation type="journal article" date="2014" name="Int. J. Syst. Evol. Microbiol.">
        <title>Complete genome sequence of Corynebacterium casei LMG S-19264T (=DSM 44701T), isolated from a smear-ripened cheese.</title>
        <authorList>
            <consortium name="US DOE Joint Genome Institute (JGI-PGF)"/>
            <person name="Walter F."/>
            <person name="Albersmeier A."/>
            <person name="Kalinowski J."/>
            <person name="Ruckert C."/>
        </authorList>
    </citation>
    <scope>NUCLEOTIDE SEQUENCE</scope>
    <source>
        <strain evidence="2">CGMCC 4.7299</strain>
    </source>
</reference>
<accession>A0A8J3C2L0</accession>
<dbReference type="GO" id="GO:0003677">
    <property type="term" value="F:DNA binding"/>
    <property type="evidence" value="ECO:0007669"/>
    <property type="project" value="InterPro"/>
</dbReference>